<comment type="caution">
    <text evidence="2">The sequence shown here is derived from an EMBL/GenBank/DDBJ whole genome shotgun (WGS) entry which is preliminary data.</text>
</comment>
<feature type="region of interest" description="Disordered" evidence="1">
    <location>
        <begin position="1"/>
        <end position="22"/>
    </location>
</feature>
<dbReference type="Proteomes" id="UP000605427">
    <property type="component" value="Unassembled WGS sequence"/>
</dbReference>
<evidence type="ECO:0000256" key="1">
    <source>
        <dbReference type="SAM" id="MobiDB-lite"/>
    </source>
</evidence>
<keyword evidence="3" id="KW-1185">Reference proteome</keyword>
<sequence length="46" mass="5198">MLPFLPKTQSELMGEGRNSVKDAFELEKPQAFQARQRPERISPAAP</sequence>
<organism evidence="2 3">
    <name type="scientific">Saccharibacillus endophyticus</name>
    <dbReference type="NCBI Taxonomy" id="2060666"/>
    <lineage>
        <taxon>Bacteria</taxon>
        <taxon>Bacillati</taxon>
        <taxon>Bacillota</taxon>
        <taxon>Bacilli</taxon>
        <taxon>Bacillales</taxon>
        <taxon>Paenibacillaceae</taxon>
        <taxon>Saccharibacillus</taxon>
    </lineage>
</organism>
<proteinExistence type="predicted"/>
<evidence type="ECO:0000313" key="3">
    <source>
        <dbReference type="Proteomes" id="UP000605427"/>
    </source>
</evidence>
<feature type="region of interest" description="Disordered" evidence="1">
    <location>
        <begin position="27"/>
        <end position="46"/>
    </location>
</feature>
<gene>
    <name evidence="2" type="ORF">GCM10007362_28000</name>
</gene>
<dbReference type="EMBL" id="BMDD01000003">
    <property type="protein sequence ID" value="GGH80142.1"/>
    <property type="molecule type" value="Genomic_DNA"/>
</dbReference>
<name>A0ABQ1ZYU4_9BACL</name>
<reference evidence="3" key="1">
    <citation type="journal article" date="2019" name="Int. J. Syst. Evol. Microbiol.">
        <title>The Global Catalogue of Microorganisms (GCM) 10K type strain sequencing project: providing services to taxonomists for standard genome sequencing and annotation.</title>
        <authorList>
            <consortium name="The Broad Institute Genomics Platform"/>
            <consortium name="The Broad Institute Genome Sequencing Center for Infectious Disease"/>
            <person name="Wu L."/>
            <person name="Ma J."/>
        </authorList>
    </citation>
    <scope>NUCLEOTIDE SEQUENCE [LARGE SCALE GENOMIC DNA]</scope>
    <source>
        <strain evidence="3">CCM 8702</strain>
    </source>
</reference>
<evidence type="ECO:0000313" key="2">
    <source>
        <dbReference type="EMBL" id="GGH80142.1"/>
    </source>
</evidence>
<accession>A0ABQ1ZYU4</accession>
<protein>
    <submittedName>
        <fullName evidence="2">Uncharacterized protein</fullName>
    </submittedName>
</protein>